<accession>A0AAD8XT29</accession>
<evidence type="ECO:0000313" key="3">
    <source>
        <dbReference type="Proteomes" id="UP001224775"/>
    </source>
</evidence>
<sequence length="688" mass="76842">MKFNSTLQAEWERFTSPFLMLAGAEVLYGEMEHVLDPETERKFANGESLLVGSSSSEVVGKEKSSTAVQFDNSEEQKDSDVHSPIRSPGDSSNKRGSRRLIAMYRQVREDFIIVGEYLCDPVLGTHGPIGGGVSVNSNNDSMTEFTPQSTFELSPRSSPQKMYGRSKSQPLTPENNRSVQFSPSRNLNQEASSDESQRQIAARSLRNTLNALIAFIDARCVLVKIHADLCCWPNAPFGTAEGSRGGNKWAMLAEQCRSTMLKTSFWTFNNDSMVQLALTKLETETKALELALLSVYHLMECDFFNCVLHVRKLHVLLRRTAQTSLQLKWIKTSLRRTLSMMKIIFDNNANESPLLSRSPSLLKHKAQKSVEAGQLEQIFSEFMLMNESGPPLAVIVVHRNAQNEREEEIDSLPVGAAHSLGIPMSWTPLYMKSTLDKSRADTASAQTRNNPLVQMIRNNFGGLNENKTNSNTIQQSDSEREISWPFADWSQIEKKLTTHSGMNARTYNICSSPNKHTPSPSNANKAMPNATSKCHIVRITDAISIIAVQGASPRTRPRQVSTLEESLAKLALRFLPENIFSASSVLQAKTSVAPRSSKNANERGENSKKRPEVSALWNGTGWSDVQRKQVLHSLGLRSKHSPVVSAPLKSPYVRRQMSRMRQRKKKKRNSLNTGHLIMFLGPELSHLI</sequence>
<feature type="compositionally biased region" description="Basic and acidic residues" evidence="1">
    <location>
        <begin position="74"/>
        <end position="83"/>
    </location>
</feature>
<evidence type="ECO:0000256" key="1">
    <source>
        <dbReference type="SAM" id="MobiDB-lite"/>
    </source>
</evidence>
<feature type="region of interest" description="Disordered" evidence="1">
    <location>
        <begin position="460"/>
        <end position="479"/>
    </location>
</feature>
<keyword evidence="3" id="KW-1185">Reference proteome</keyword>
<feature type="region of interest" description="Disordered" evidence="1">
    <location>
        <begin position="54"/>
        <end position="97"/>
    </location>
</feature>
<name>A0AAD8XT29_9STRA</name>
<dbReference type="AlphaFoldDB" id="A0AAD8XT29"/>
<feature type="region of interest" description="Disordered" evidence="1">
    <location>
        <begin position="590"/>
        <end position="615"/>
    </location>
</feature>
<feature type="compositionally biased region" description="Polar residues" evidence="1">
    <location>
        <begin position="134"/>
        <end position="191"/>
    </location>
</feature>
<dbReference type="EMBL" id="JATAAI010000055">
    <property type="protein sequence ID" value="KAK1732965.1"/>
    <property type="molecule type" value="Genomic_DNA"/>
</dbReference>
<dbReference type="Proteomes" id="UP001224775">
    <property type="component" value="Unassembled WGS sequence"/>
</dbReference>
<reference evidence="2" key="1">
    <citation type="submission" date="2023-06" db="EMBL/GenBank/DDBJ databases">
        <title>Survivors Of The Sea: Transcriptome response of Skeletonema marinoi to long-term dormancy.</title>
        <authorList>
            <person name="Pinder M.I.M."/>
            <person name="Kourtchenko O."/>
            <person name="Robertson E.K."/>
            <person name="Larsson T."/>
            <person name="Maumus F."/>
            <person name="Osuna-Cruz C.M."/>
            <person name="Vancaester E."/>
            <person name="Stenow R."/>
            <person name="Vandepoele K."/>
            <person name="Ploug H."/>
            <person name="Bruchert V."/>
            <person name="Godhe A."/>
            <person name="Topel M."/>
        </authorList>
    </citation>
    <scope>NUCLEOTIDE SEQUENCE</scope>
    <source>
        <strain evidence="2">R05AC</strain>
    </source>
</reference>
<proteinExistence type="predicted"/>
<evidence type="ECO:0000313" key="2">
    <source>
        <dbReference type="EMBL" id="KAK1732965.1"/>
    </source>
</evidence>
<feature type="compositionally biased region" description="Polar residues" evidence="1">
    <location>
        <begin position="590"/>
        <end position="599"/>
    </location>
</feature>
<gene>
    <name evidence="2" type="ORF">QTG54_016296</name>
</gene>
<organism evidence="2 3">
    <name type="scientific">Skeletonema marinoi</name>
    <dbReference type="NCBI Taxonomy" id="267567"/>
    <lineage>
        <taxon>Eukaryota</taxon>
        <taxon>Sar</taxon>
        <taxon>Stramenopiles</taxon>
        <taxon>Ochrophyta</taxon>
        <taxon>Bacillariophyta</taxon>
        <taxon>Coscinodiscophyceae</taxon>
        <taxon>Thalassiosirophycidae</taxon>
        <taxon>Thalassiosirales</taxon>
        <taxon>Skeletonemataceae</taxon>
        <taxon>Skeletonema</taxon>
        <taxon>Skeletonema marinoi-dohrnii complex</taxon>
    </lineage>
</organism>
<feature type="region of interest" description="Disordered" evidence="1">
    <location>
        <begin position="134"/>
        <end position="195"/>
    </location>
</feature>
<feature type="compositionally biased region" description="Basic and acidic residues" evidence="1">
    <location>
        <begin position="600"/>
        <end position="612"/>
    </location>
</feature>
<comment type="caution">
    <text evidence="2">The sequence shown here is derived from an EMBL/GenBank/DDBJ whole genome shotgun (WGS) entry which is preliminary data.</text>
</comment>
<feature type="compositionally biased region" description="Polar residues" evidence="1">
    <location>
        <begin position="465"/>
        <end position="476"/>
    </location>
</feature>
<protein>
    <submittedName>
        <fullName evidence="2">Uncharacterized protein</fullName>
    </submittedName>
</protein>